<dbReference type="EMBL" id="JAHDYR010000040">
    <property type="protein sequence ID" value="KAG9392023.1"/>
    <property type="molecule type" value="Genomic_DNA"/>
</dbReference>
<dbReference type="AlphaFoldDB" id="A0A8J6ARE0"/>
<reference evidence="1" key="1">
    <citation type="submission" date="2021-05" db="EMBL/GenBank/DDBJ databases">
        <title>A free-living protist that lacks canonical eukaryotic 1 DNA replication and segregation systems.</title>
        <authorList>
            <person name="Salas-Leiva D.E."/>
            <person name="Tromer E.C."/>
            <person name="Curtis B.A."/>
            <person name="Jerlstrom-Hultqvist J."/>
            <person name="Kolisko M."/>
            <person name="Yi Z."/>
            <person name="Salas-Leiva J.S."/>
            <person name="Gallot-Lavallee L."/>
            <person name="Kops G.J.P.L."/>
            <person name="Archibald J.M."/>
            <person name="Simpson A.G.B."/>
            <person name="Roger A.J."/>
        </authorList>
    </citation>
    <scope>NUCLEOTIDE SEQUENCE</scope>
    <source>
        <strain evidence="1">BICM</strain>
    </source>
</reference>
<dbReference type="OrthoDB" id="1924577at2759"/>
<proteinExistence type="predicted"/>
<organism evidence="1 2">
    <name type="scientific">Carpediemonas membranifera</name>
    <dbReference type="NCBI Taxonomy" id="201153"/>
    <lineage>
        <taxon>Eukaryota</taxon>
        <taxon>Metamonada</taxon>
        <taxon>Carpediemonas-like organisms</taxon>
        <taxon>Carpediemonas</taxon>
    </lineage>
</organism>
<protein>
    <submittedName>
        <fullName evidence="1">Uncharacterized protein</fullName>
    </submittedName>
</protein>
<dbReference type="Proteomes" id="UP000717585">
    <property type="component" value="Unassembled WGS sequence"/>
</dbReference>
<gene>
    <name evidence="1" type="ORF">J8273_6614</name>
</gene>
<name>A0A8J6ARE0_9EUKA</name>
<keyword evidence="2" id="KW-1185">Reference proteome</keyword>
<evidence type="ECO:0000313" key="1">
    <source>
        <dbReference type="EMBL" id="KAG9392023.1"/>
    </source>
</evidence>
<accession>A0A8J6ARE0</accession>
<comment type="caution">
    <text evidence="1">The sequence shown here is derived from an EMBL/GenBank/DDBJ whole genome shotgun (WGS) entry which is preliminary data.</text>
</comment>
<sequence>MMLPSGAIIDVNVMELASMSLGQERDIDAALKPVESARRANFPLLPTITKLQTGCQAARVGRTMPSVAFESELEEVNNLAACIEGSVRDADHGHYRINRYASDMVTVPNVEGGQTETPTTEEQKLQTVLSLLDKNLRKTALNKMRSAYTDTRMPAVSLEGDRVRAKFPEAVSVARDEFNNEFIRAAYNRGDAIIDAPGTSTRSDIGSTIVPEGLKGEMRKPIAETEEITDWGKNVNNYYQVGDVRDEEDDASDVGEFQEAKRIRQQQMDAMNPEDFLEYSDLGESDDDKVVSDENDEMADMTDKQKKGALTAFFPHIEEWIVLHNKLHEPTEGDESFTDEEKAIRHALGLHFAVFFSILATTDMDGRVELVSHPVVQKIRGLLKLARHFV</sequence>
<evidence type="ECO:0000313" key="2">
    <source>
        <dbReference type="Proteomes" id="UP000717585"/>
    </source>
</evidence>